<dbReference type="EMBL" id="JACGWN010000193">
    <property type="protein sequence ID" value="KAL0386368.1"/>
    <property type="molecule type" value="Genomic_DNA"/>
</dbReference>
<reference evidence="2" key="1">
    <citation type="submission" date="2020-06" db="EMBL/GenBank/DDBJ databases">
        <authorList>
            <person name="Li T."/>
            <person name="Hu X."/>
            <person name="Zhang T."/>
            <person name="Song X."/>
            <person name="Zhang H."/>
            <person name="Dai N."/>
            <person name="Sheng W."/>
            <person name="Hou X."/>
            <person name="Wei L."/>
        </authorList>
    </citation>
    <scope>NUCLEOTIDE SEQUENCE</scope>
    <source>
        <strain evidence="2">KEN1</strain>
        <tissue evidence="2">Leaf</tissue>
    </source>
</reference>
<protein>
    <submittedName>
        <fullName evidence="2">Uncharacterized protein</fullName>
    </submittedName>
</protein>
<feature type="region of interest" description="Disordered" evidence="1">
    <location>
        <begin position="296"/>
        <end position="354"/>
    </location>
</feature>
<dbReference type="AlphaFoldDB" id="A0AAW2S1Q1"/>
<comment type="caution">
    <text evidence="2">The sequence shown here is derived from an EMBL/GenBank/DDBJ whole genome shotgun (WGS) entry which is preliminary data.</text>
</comment>
<organism evidence="2">
    <name type="scientific">Sesamum latifolium</name>
    <dbReference type="NCBI Taxonomy" id="2727402"/>
    <lineage>
        <taxon>Eukaryota</taxon>
        <taxon>Viridiplantae</taxon>
        <taxon>Streptophyta</taxon>
        <taxon>Embryophyta</taxon>
        <taxon>Tracheophyta</taxon>
        <taxon>Spermatophyta</taxon>
        <taxon>Magnoliopsida</taxon>
        <taxon>eudicotyledons</taxon>
        <taxon>Gunneridae</taxon>
        <taxon>Pentapetalae</taxon>
        <taxon>asterids</taxon>
        <taxon>lamiids</taxon>
        <taxon>Lamiales</taxon>
        <taxon>Pedaliaceae</taxon>
        <taxon>Sesamum</taxon>
    </lineage>
</organism>
<feature type="compositionally biased region" description="Basic and acidic residues" evidence="1">
    <location>
        <begin position="296"/>
        <end position="305"/>
    </location>
</feature>
<name>A0AAW2S1Q1_9LAMI</name>
<gene>
    <name evidence="2" type="ORF">Slati_4560500</name>
</gene>
<feature type="compositionally biased region" description="Basic and acidic residues" evidence="1">
    <location>
        <begin position="335"/>
        <end position="354"/>
    </location>
</feature>
<accession>A0AAW2S1Q1</accession>
<evidence type="ECO:0000256" key="1">
    <source>
        <dbReference type="SAM" id="MobiDB-lite"/>
    </source>
</evidence>
<reference evidence="2" key="2">
    <citation type="journal article" date="2024" name="Plant">
        <title>Genomic evolution and insights into agronomic trait innovations of Sesamum species.</title>
        <authorList>
            <person name="Miao H."/>
            <person name="Wang L."/>
            <person name="Qu L."/>
            <person name="Liu H."/>
            <person name="Sun Y."/>
            <person name="Le M."/>
            <person name="Wang Q."/>
            <person name="Wei S."/>
            <person name="Zheng Y."/>
            <person name="Lin W."/>
            <person name="Duan Y."/>
            <person name="Cao H."/>
            <person name="Xiong S."/>
            <person name="Wang X."/>
            <person name="Wei L."/>
            <person name="Li C."/>
            <person name="Ma Q."/>
            <person name="Ju M."/>
            <person name="Zhao R."/>
            <person name="Li G."/>
            <person name="Mu C."/>
            <person name="Tian Q."/>
            <person name="Mei H."/>
            <person name="Zhang T."/>
            <person name="Gao T."/>
            <person name="Zhang H."/>
        </authorList>
    </citation>
    <scope>NUCLEOTIDE SEQUENCE</scope>
    <source>
        <strain evidence="2">KEN1</strain>
    </source>
</reference>
<dbReference type="PANTHER" id="PTHR47188:SF1">
    <property type="entry name" value="PROTEIN TAR1"/>
    <property type="match status" value="1"/>
</dbReference>
<dbReference type="GO" id="GO:0043457">
    <property type="term" value="P:regulation of cellular respiration"/>
    <property type="evidence" value="ECO:0007669"/>
    <property type="project" value="InterPro"/>
</dbReference>
<dbReference type="InterPro" id="IPR044792">
    <property type="entry name" value="TAR1"/>
</dbReference>
<sequence>MVETRTLFVFHKSKNFTSDYEIRMPPTVPVNHYSDPEGQRRSLGQTAGCDLRRTCGRLGDAGRHAGVGTALEQRLLMIGDCKTVPLGTSLETATMFRVCQCSGETVVSVYCVGNPRTMRGRLGLKLCGYDVEVVGYATVQAARDLDENLFKAYYKGGMIGELQPALPVHDGRGGRPHRHQMSISWGHDGGLQGPTLGISKECLEYPKAVHGGPLAKMSGRGATPHCGHIMKPCRRARKHVGRAVRDHCETLAHQRATDLRCGPTRARHIERPRRRRGPTDAPSECWDMRRALRAHAERRNAEAGRRCPLPSRDASASSEIVAETHSGRLASRGRPLRDAKACGPRASDEHGHFG</sequence>
<evidence type="ECO:0000313" key="2">
    <source>
        <dbReference type="EMBL" id="KAL0386368.1"/>
    </source>
</evidence>
<proteinExistence type="predicted"/>
<dbReference type="PANTHER" id="PTHR47188">
    <property type="entry name" value="PROTEIN TAR1"/>
    <property type="match status" value="1"/>
</dbReference>